<feature type="transmembrane region" description="Helical" evidence="6">
    <location>
        <begin position="109"/>
        <end position="129"/>
    </location>
</feature>
<feature type="transmembrane region" description="Helical" evidence="6">
    <location>
        <begin position="172"/>
        <end position="192"/>
    </location>
</feature>
<dbReference type="CDD" id="cd17324">
    <property type="entry name" value="MFS_NepI_like"/>
    <property type="match status" value="1"/>
</dbReference>
<dbReference type="InterPro" id="IPR036259">
    <property type="entry name" value="MFS_trans_sf"/>
</dbReference>
<dbReference type="InterPro" id="IPR020846">
    <property type="entry name" value="MFS_dom"/>
</dbReference>
<evidence type="ECO:0000256" key="6">
    <source>
        <dbReference type="SAM" id="Phobius"/>
    </source>
</evidence>
<dbReference type="Proteomes" id="UP000600080">
    <property type="component" value="Unassembled WGS sequence"/>
</dbReference>
<feature type="transmembrane region" description="Helical" evidence="6">
    <location>
        <begin position="18"/>
        <end position="36"/>
    </location>
</feature>
<reference evidence="9" key="1">
    <citation type="journal article" date="2019" name="Int. J. Syst. Evol. Microbiol.">
        <title>The Global Catalogue of Microorganisms (GCM) 10K type strain sequencing project: providing services to taxonomists for standard genome sequencing and annotation.</title>
        <authorList>
            <consortium name="The Broad Institute Genomics Platform"/>
            <consortium name="The Broad Institute Genome Sequencing Center for Infectious Disease"/>
            <person name="Wu L."/>
            <person name="Ma J."/>
        </authorList>
    </citation>
    <scope>NUCLEOTIDE SEQUENCE [LARGE SCALE GENOMIC DNA]</scope>
    <source>
        <strain evidence="9">CGMCC 4.7323</strain>
    </source>
</reference>
<feature type="transmembrane region" description="Helical" evidence="6">
    <location>
        <begin position="252"/>
        <end position="274"/>
    </location>
</feature>
<dbReference type="Pfam" id="PF07690">
    <property type="entry name" value="MFS_1"/>
    <property type="match status" value="1"/>
</dbReference>
<dbReference type="SUPFAM" id="SSF103473">
    <property type="entry name" value="MFS general substrate transporter"/>
    <property type="match status" value="1"/>
</dbReference>
<dbReference type="PANTHER" id="PTHR42910:SF1">
    <property type="entry name" value="MAJOR FACILITATOR SUPERFAMILY (MFS) PROFILE DOMAIN-CONTAINING PROTEIN"/>
    <property type="match status" value="1"/>
</dbReference>
<feature type="domain" description="Major facilitator superfamily (MFS) profile" evidence="7">
    <location>
        <begin position="19"/>
        <end position="401"/>
    </location>
</feature>
<feature type="transmembrane region" description="Helical" evidence="6">
    <location>
        <begin position="224"/>
        <end position="246"/>
    </location>
</feature>
<dbReference type="PANTHER" id="PTHR42910">
    <property type="entry name" value="TRANSPORTER SCO4007-RELATED"/>
    <property type="match status" value="1"/>
</dbReference>
<sequence>MSTTDPSLSAAPARVPRGLLPIMALACGVAVANAYFPQAITPLIAHGFHIGEATAATLATVTQLGYAAGLFLLVPLGDRLSRRPLITVLLGVAALALLAAGLAPATGPLLAAAVVVGLATVVPQIMLPMAAGMVAPERQGAVTGTLQAGLVGGILLARTFGGVLGEQLGWRAPYLVAAALTALLAVVLGLTLPRSVPAVRTGYPTLLADTLRLLRDQRPLRRSVYFQVTLFGGFGAAWTAVTLLVTGPRYGMGTQAVGLLALIGAASVFLAPAAGRRVDHYGADRLNVWCILLGLASGAVLLTGLIGGAVGLVGLAIGLLLLDVAVQCGQVANQARIFALRPEIRSRLNTGYMTCGFLGAGAGSWLGTRAYAQLGWGAVCALIALAALVAVAAWLHGRRTSRGPADTPARSVPHGTTSNDARFVRR</sequence>
<comment type="subcellular location">
    <subcellularLocation>
        <location evidence="1">Cell membrane</location>
        <topology evidence="1">Multi-pass membrane protein</topology>
    </subcellularLocation>
</comment>
<keyword evidence="9" id="KW-1185">Reference proteome</keyword>
<dbReference type="RefSeq" id="WP_189096019.1">
    <property type="nucleotide sequence ID" value="NZ_BMND01000002.1"/>
</dbReference>
<dbReference type="Gene3D" id="1.20.1250.20">
    <property type="entry name" value="MFS general substrate transporter like domains"/>
    <property type="match status" value="1"/>
</dbReference>
<feature type="transmembrane region" description="Helical" evidence="6">
    <location>
        <begin position="85"/>
        <end position="103"/>
    </location>
</feature>
<keyword evidence="2 6" id="KW-0812">Transmembrane</keyword>
<evidence type="ECO:0000256" key="4">
    <source>
        <dbReference type="ARBA" id="ARBA00023136"/>
    </source>
</evidence>
<evidence type="ECO:0000256" key="2">
    <source>
        <dbReference type="ARBA" id="ARBA00022692"/>
    </source>
</evidence>
<dbReference type="InterPro" id="IPR011701">
    <property type="entry name" value="MFS"/>
</dbReference>
<evidence type="ECO:0000256" key="1">
    <source>
        <dbReference type="ARBA" id="ARBA00004651"/>
    </source>
</evidence>
<dbReference type="EMBL" id="BMND01000002">
    <property type="protein sequence ID" value="GGN34803.1"/>
    <property type="molecule type" value="Genomic_DNA"/>
</dbReference>
<evidence type="ECO:0000256" key="3">
    <source>
        <dbReference type="ARBA" id="ARBA00022989"/>
    </source>
</evidence>
<evidence type="ECO:0000313" key="9">
    <source>
        <dbReference type="Proteomes" id="UP000600080"/>
    </source>
</evidence>
<accession>A0ABQ2J2B8</accession>
<name>A0ABQ2J2B8_9ACTN</name>
<comment type="caution">
    <text evidence="8">The sequence shown here is derived from an EMBL/GenBank/DDBJ whole genome shotgun (WGS) entry which is preliminary data.</text>
</comment>
<protein>
    <submittedName>
        <fullName evidence="8">MFS transporter</fullName>
    </submittedName>
</protein>
<evidence type="ECO:0000313" key="8">
    <source>
        <dbReference type="EMBL" id="GGN34803.1"/>
    </source>
</evidence>
<feature type="transmembrane region" description="Helical" evidence="6">
    <location>
        <begin position="141"/>
        <end position="160"/>
    </location>
</feature>
<feature type="transmembrane region" description="Helical" evidence="6">
    <location>
        <begin position="286"/>
        <end position="306"/>
    </location>
</feature>
<feature type="transmembrane region" description="Helical" evidence="6">
    <location>
        <begin position="374"/>
        <end position="395"/>
    </location>
</feature>
<gene>
    <name evidence="8" type="ORF">GCM10012285_07210</name>
</gene>
<feature type="transmembrane region" description="Helical" evidence="6">
    <location>
        <begin position="48"/>
        <end position="73"/>
    </location>
</feature>
<proteinExistence type="predicted"/>
<evidence type="ECO:0000256" key="5">
    <source>
        <dbReference type="SAM" id="MobiDB-lite"/>
    </source>
</evidence>
<dbReference type="GeneID" id="301546606"/>
<keyword evidence="4 6" id="KW-0472">Membrane</keyword>
<evidence type="ECO:0000259" key="7">
    <source>
        <dbReference type="PROSITE" id="PS50850"/>
    </source>
</evidence>
<organism evidence="8 9">
    <name type="scientific">Streptomyces kronopolitis</name>
    <dbReference type="NCBI Taxonomy" id="1612435"/>
    <lineage>
        <taxon>Bacteria</taxon>
        <taxon>Bacillati</taxon>
        <taxon>Actinomycetota</taxon>
        <taxon>Actinomycetes</taxon>
        <taxon>Kitasatosporales</taxon>
        <taxon>Streptomycetaceae</taxon>
        <taxon>Streptomyces</taxon>
    </lineage>
</organism>
<feature type="region of interest" description="Disordered" evidence="5">
    <location>
        <begin position="400"/>
        <end position="426"/>
    </location>
</feature>
<keyword evidence="3 6" id="KW-1133">Transmembrane helix</keyword>
<dbReference type="PROSITE" id="PS50850">
    <property type="entry name" value="MFS"/>
    <property type="match status" value="1"/>
</dbReference>